<dbReference type="InterPro" id="IPR050330">
    <property type="entry name" value="Bact_OuterMem_StrucFunc"/>
</dbReference>
<evidence type="ECO:0000259" key="6">
    <source>
        <dbReference type="PROSITE" id="PS51123"/>
    </source>
</evidence>
<dbReference type="EMBL" id="MCBT01000046">
    <property type="protein sequence ID" value="OEG72657.1"/>
    <property type="molecule type" value="Genomic_DNA"/>
</dbReference>
<feature type="transmembrane region" description="Helical" evidence="5">
    <location>
        <begin position="48"/>
        <end position="65"/>
    </location>
</feature>
<reference evidence="7 8" key="1">
    <citation type="submission" date="2016-07" db="EMBL/GenBank/DDBJ databases">
        <title>Whole-genome of two Shewanella species isolated from a digestive organ of sea cucumber Apostichopus japonicus Selenka 1867.</title>
        <authorList>
            <person name="Hong H.-H."/>
            <person name="Choi H."/>
            <person name="Cheon S."/>
            <person name="Oh J.-S."/>
            <person name="Lee H.-G."/>
            <person name="Park C."/>
        </authorList>
    </citation>
    <scope>NUCLEOTIDE SEQUENCE [LARGE SCALE GENOMIC DNA]</scope>
    <source>
        <strain evidence="7 8">CSB03KR</strain>
    </source>
</reference>
<keyword evidence="2 4" id="KW-0472">Membrane</keyword>
<dbReference type="OrthoDB" id="9782229at2"/>
<name>A0A1E5IQB9_SHECO</name>
<dbReference type="Pfam" id="PF00691">
    <property type="entry name" value="OmpA"/>
    <property type="match status" value="1"/>
</dbReference>
<evidence type="ECO:0000313" key="7">
    <source>
        <dbReference type="EMBL" id="OEG72657.1"/>
    </source>
</evidence>
<evidence type="ECO:0000256" key="2">
    <source>
        <dbReference type="ARBA" id="ARBA00023136"/>
    </source>
</evidence>
<evidence type="ECO:0000256" key="3">
    <source>
        <dbReference type="ARBA" id="ARBA00023237"/>
    </source>
</evidence>
<dbReference type="Gene3D" id="3.30.1330.60">
    <property type="entry name" value="OmpA-like domain"/>
    <property type="match status" value="1"/>
</dbReference>
<dbReference type="PANTHER" id="PTHR30329:SF21">
    <property type="entry name" value="LIPOPROTEIN YIAD-RELATED"/>
    <property type="match status" value="1"/>
</dbReference>
<dbReference type="Pfam" id="PF13488">
    <property type="entry name" value="Gly-zipper_Omp"/>
    <property type="match status" value="1"/>
</dbReference>
<keyword evidence="5" id="KW-1133">Transmembrane helix</keyword>
<dbReference type="Proteomes" id="UP000095230">
    <property type="component" value="Unassembled WGS sequence"/>
</dbReference>
<dbReference type="InterPro" id="IPR006664">
    <property type="entry name" value="OMP_bac"/>
</dbReference>
<dbReference type="STRING" id="23.BEL05_10280"/>
<accession>A0A1E5IQB9</accession>
<dbReference type="AlphaFoldDB" id="A0A1E5IQB9"/>
<dbReference type="PRINTS" id="PR01021">
    <property type="entry name" value="OMPADOMAIN"/>
</dbReference>
<evidence type="ECO:0000256" key="5">
    <source>
        <dbReference type="SAM" id="Phobius"/>
    </source>
</evidence>
<dbReference type="PROSITE" id="PS51257">
    <property type="entry name" value="PROKAR_LIPOPROTEIN"/>
    <property type="match status" value="1"/>
</dbReference>
<dbReference type="SUPFAM" id="SSF103088">
    <property type="entry name" value="OmpA-like"/>
    <property type="match status" value="1"/>
</dbReference>
<keyword evidence="7" id="KW-0449">Lipoprotein</keyword>
<dbReference type="InterPro" id="IPR036737">
    <property type="entry name" value="OmpA-like_sf"/>
</dbReference>
<dbReference type="PROSITE" id="PS51123">
    <property type="entry name" value="OMPA_2"/>
    <property type="match status" value="1"/>
</dbReference>
<keyword evidence="3" id="KW-0998">Cell outer membrane</keyword>
<dbReference type="GO" id="GO:0009279">
    <property type="term" value="C:cell outer membrane"/>
    <property type="evidence" value="ECO:0007669"/>
    <property type="project" value="UniProtKB-SubCell"/>
</dbReference>
<proteinExistence type="predicted"/>
<sequence length="235" mass="24746">MMRHRVSFGVSMHNNKLSLIGMIVSASLLLSACQTTNPYTNESQNAKATNGAIIGAIAGAAIGVASSSKSDRGKGALIGAASGAAVGGGIGYYMDVQEAELRKQLQSTGVSVTRSGDDIILNMPNEITFGVDQSHLSDRAKQVLNSVALVGKEYDETKLNIMGFTDSSGSESYNLRLSQVRASEVANYLASQQIANQRIASHGMGESRPIASNDTKAGRAQNRRVEIILSPIAKN</sequence>
<dbReference type="InterPro" id="IPR006665">
    <property type="entry name" value="OmpA-like"/>
</dbReference>
<dbReference type="InterPro" id="IPR039567">
    <property type="entry name" value="Gly-zipper"/>
</dbReference>
<protein>
    <submittedName>
        <fullName evidence="7">OmpA family lipoprotein</fullName>
    </submittedName>
</protein>
<dbReference type="CDD" id="cd07185">
    <property type="entry name" value="OmpA_C-like"/>
    <property type="match status" value="1"/>
</dbReference>
<gene>
    <name evidence="7" type="ORF">BEL05_10280</name>
</gene>
<evidence type="ECO:0000313" key="8">
    <source>
        <dbReference type="Proteomes" id="UP000095230"/>
    </source>
</evidence>
<feature type="transmembrane region" description="Helical" evidence="5">
    <location>
        <begin position="77"/>
        <end position="94"/>
    </location>
</feature>
<evidence type="ECO:0000256" key="1">
    <source>
        <dbReference type="ARBA" id="ARBA00004442"/>
    </source>
</evidence>
<organism evidence="7 8">
    <name type="scientific">Shewanella colwelliana</name>
    <name type="common">Alteromonas colwelliana</name>
    <dbReference type="NCBI Taxonomy" id="23"/>
    <lineage>
        <taxon>Bacteria</taxon>
        <taxon>Pseudomonadati</taxon>
        <taxon>Pseudomonadota</taxon>
        <taxon>Gammaproteobacteria</taxon>
        <taxon>Alteromonadales</taxon>
        <taxon>Shewanellaceae</taxon>
        <taxon>Shewanella</taxon>
    </lineage>
</organism>
<dbReference type="PANTHER" id="PTHR30329">
    <property type="entry name" value="STATOR ELEMENT OF FLAGELLAR MOTOR COMPLEX"/>
    <property type="match status" value="1"/>
</dbReference>
<evidence type="ECO:0000256" key="4">
    <source>
        <dbReference type="PROSITE-ProRule" id="PRU00473"/>
    </source>
</evidence>
<keyword evidence="5" id="KW-0812">Transmembrane</keyword>
<comment type="caution">
    <text evidence="7">The sequence shown here is derived from an EMBL/GenBank/DDBJ whole genome shotgun (WGS) entry which is preliminary data.</text>
</comment>
<feature type="domain" description="OmpA-like" evidence="6">
    <location>
        <begin position="116"/>
        <end position="233"/>
    </location>
</feature>
<comment type="subcellular location">
    <subcellularLocation>
        <location evidence="1">Cell outer membrane</location>
    </subcellularLocation>
</comment>